<dbReference type="GO" id="GO:0004525">
    <property type="term" value="F:ribonuclease III activity"/>
    <property type="evidence" value="ECO:0007669"/>
    <property type="project" value="UniProtKB-UniRule"/>
</dbReference>
<dbReference type="Gene3D" id="1.10.1520.10">
    <property type="entry name" value="Ribonuclease III domain"/>
    <property type="match status" value="1"/>
</dbReference>
<protein>
    <recommendedName>
        <fullName evidence="15">Ribonuclease 3</fullName>
        <ecNumber evidence="15">3.1.26.3</ecNumber>
    </recommendedName>
    <alternativeName>
        <fullName evidence="15">Ribonuclease III</fullName>
        <shortName evidence="15">RNase III</shortName>
    </alternativeName>
</protein>
<dbReference type="PROSITE" id="PS50137">
    <property type="entry name" value="DS_RBD"/>
    <property type="match status" value="1"/>
</dbReference>
<keyword evidence="11 15" id="KW-0255">Endonuclease</keyword>
<evidence type="ECO:0000256" key="9">
    <source>
        <dbReference type="ARBA" id="ARBA00022722"/>
    </source>
</evidence>
<keyword evidence="14 15" id="KW-0694">RNA-binding</keyword>
<keyword evidence="9 15" id="KW-0540">Nuclease</keyword>
<dbReference type="InterPro" id="IPR011907">
    <property type="entry name" value="RNase_III"/>
</dbReference>
<evidence type="ECO:0000256" key="15">
    <source>
        <dbReference type="HAMAP-Rule" id="MF_00104"/>
    </source>
</evidence>
<evidence type="ECO:0000256" key="13">
    <source>
        <dbReference type="ARBA" id="ARBA00022842"/>
    </source>
</evidence>
<comment type="cofactor">
    <cofactor evidence="15">
        <name>Mg(2+)</name>
        <dbReference type="ChEBI" id="CHEBI:18420"/>
    </cofactor>
</comment>
<comment type="similarity">
    <text evidence="3">Belongs to the ribonuclease III family.</text>
</comment>
<dbReference type="PANTHER" id="PTHR11207">
    <property type="entry name" value="RIBONUCLEASE III"/>
    <property type="match status" value="1"/>
</dbReference>
<dbReference type="SMART" id="SM00358">
    <property type="entry name" value="DSRM"/>
    <property type="match status" value="1"/>
</dbReference>
<dbReference type="InterPro" id="IPR000999">
    <property type="entry name" value="RNase_III_dom"/>
</dbReference>
<dbReference type="InterPro" id="IPR036389">
    <property type="entry name" value="RNase_III_sf"/>
</dbReference>
<feature type="binding site" evidence="15">
    <location>
        <position position="134"/>
    </location>
    <ligand>
        <name>Mg(2+)</name>
        <dbReference type="ChEBI" id="CHEBI:18420"/>
    </ligand>
</feature>
<dbReference type="STRING" id="1297742.A176_003173"/>
<evidence type="ECO:0000256" key="11">
    <source>
        <dbReference type="ARBA" id="ARBA00022759"/>
    </source>
</evidence>
<evidence type="ECO:0000259" key="17">
    <source>
        <dbReference type="PROSITE" id="PS50137"/>
    </source>
</evidence>
<feature type="binding site" evidence="15">
    <location>
        <position position="58"/>
    </location>
    <ligand>
        <name>Mg(2+)</name>
        <dbReference type="ChEBI" id="CHEBI:18420"/>
    </ligand>
</feature>
<feature type="binding site" evidence="15">
    <location>
        <position position="131"/>
    </location>
    <ligand>
        <name>Mg(2+)</name>
        <dbReference type="ChEBI" id="CHEBI:18420"/>
    </ligand>
</feature>
<dbReference type="GO" id="GO:0010468">
    <property type="term" value="P:regulation of gene expression"/>
    <property type="evidence" value="ECO:0007669"/>
    <property type="project" value="TreeGrafter"/>
</dbReference>
<keyword evidence="7 15" id="KW-0507">mRNA processing</keyword>
<evidence type="ECO:0000313" key="20">
    <source>
        <dbReference type="Proteomes" id="UP000009026"/>
    </source>
</evidence>
<dbReference type="SUPFAM" id="SSF69065">
    <property type="entry name" value="RNase III domain-like"/>
    <property type="match status" value="1"/>
</dbReference>
<evidence type="ECO:0000256" key="8">
    <source>
        <dbReference type="ARBA" id="ARBA00022694"/>
    </source>
</evidence>
<evidence type="ECO:0000256" key="7">
    <source>
        <dbReference type="ARBA" id="ARBA00022664"/>
    </source>
</evidence>
<dbReference type="PROSITE" id="PS50142">
    <property type="entry name" value="RNASE_3_2"/>
    <property type="match status" value="1"/>
</dbReference>
<dbReference type="PATRIC" id="fig|1297742.4.peg.3202"/>
<proteinExistence type="inferred from homology"/>
<dbReference type="FunFam" id="3.30.160.20:FF:000003">
    <property type="entry name" value="Ribonuclease 3"/>
    <property type="match status" value="1"/>
</dbReference>
<dbReference type="EMBL" id="CP012109">
    <property type="protein sequence ID" value="AKQ66261.1"/>
    <property type="molecule type" value="Genomic_DNA"/>
</dbReference>
<dbReference type="Gene3D" id="3.30.160.20">
    <property type="match status" value="1"/>
</dbReference>
<dbReference type="AlphaFoldDB" id="A0A0H4WRY6"/>
<dbReference type="OrthoDB" id="9805026at2"/>
<dbReference type="FunFam" id="1.10.1520.10:FF:000001">
    <property type="entry name" value="Ribonuclease 3"/>
    <property type="match status" value="1"/>
</dbReference>
<accession>A0A0H4WRY6</accession>
<dbReference type="PANTHER" id="PTHR11207:SF0">
    <property type="entry name" value="RIBONUCLEASE 3"/>
    <property type="match status" value="1"/>
</dbReference>
<dbReference type="KEGG" id="mym:A176_003173"/>
<evidence type="ECO:0000256" key="12">
    <source>
        <dbReference type="ARBA" id="ARBA00022801"/>
    </source>
</evidence>
<dbReference type="SUPFAM" id="SSF54768">
    <property type="entry name" value="dsRNA-binding domain-like"/>
    <property type="match status" value="1"/>
</dbReference>
<evidence type="ECO:0000256" key="10">
    <source>
        <dbReference type="ARBA" id="ARBA00022723"/>
    </source>
</evidence>
<keyword evidence="8 15" id="KW-0819">tRNA processing</keyword>
<name>A0A0H4WRY6_9BACT</name>
<keyword evidence="10 15" id="KW-0479">Metal-binding</keyword>
<comment type="subcellular location">
    <subcellularLocation>
        <location evidence="2 15">Cytoplasm</location>
    </subcellularLocation>
</comment>
<gene>
    <name evidence="15" type="primary">rnc</name>
    <name evidence="19" type="ORF">A176_003173</name>
</gene>
<feature type="active site" evidence="15">
    <location>
        <position position="62"/>
    </location>
</feature>
<dbReference type="NCBIfam" id="TIGR02191">
    <property type="entry name" value="RNaseIII"/>
    <property type="match status" value="1"/>
</dbReference>
<comment type="function">
    <text evidence="15">Digests double-stranded RNA. Involved in the processing of primary rRNA transcript to yield the immediate precursors to the large and small rRNAs (23S and 16S). Processes some mRNAs, and tRNAs when they are encoded in the rRNA operon. Processes pre-crRNA and tracrRNA of type II CRISPR loci if present in the organism.</text>
</comment>
<keyword evidence="6 15" id="KW-0698">rRNA processing</keyword>
<keyword evidence="5 15" id="KW-0963">Cytoplasm</keyword>
<dbReference type="Proteomes" id="UP000009026">
    <property type="component" value="Chromosome"/>
</dbReference>
<sequence>MIALSGADKMNPSERVQLLESRLGLQFSRMETALEALTHKTYVNESRDKELKDNQRLEFLGDAVVNLAVSHRLMARCPGLPEGDLTKMRARVVNEDGLARVARTIPLGDLLLLGRGELMSGGREKNSVLADALEAVFGAVFLTSGLEPAVALVDRYFAELLDEVSSGQGRLDYKTLLQEMAHERLKLQPRYRVVSESGPEHSKVFEVELMLGDTAFARASGRSKKEAEQSAAQATLDKLQEGAACPTSPPPGTPGHDTSA</sequence>
<dbReference type="Pfam" id="PF00035">
    <property type="entry name" value="dsrm"/>
    <property type="match status" value="1"/>
</dbReference>
<dbReference type="GO" id="GO:0008033">
    <property type="term" value="P:tRNA processing"/>
    <property type="evidence" value="ECO:0007669"/>
    <property type="project" value="UniProtKB-KW"/>
</dbReference>
<dbReference type="CDD" id="cd00593">
    <property type="entry name" value="RIBOc"/>
    <property type="match status" value="1"/>
</dbReference>
<feature type="domain" description="DRBM" evidence="17">
    <location>
        <begin position="172"/>
        <end position="241"/>
    </location>
</feature>
<dbReference type="RefSeq" id="WP_002640032.1">
    <property type="nucleotide sequence ID" value="NZ_CP012109.1"/>
</dbReference>
<keyword evidence="12 15" id="KW-0378">Hydrolase</keyword>
<dbReference type="CDD" id="cd10845">
    <property type="entry name" value="DSRM_RNAse_III_family"/>
    <property type="match status" value="1"/>
</dbReference>
<feature type="active site" evidence="15">
    <location>
        <position position="134"/>
    </location>
</feature>
<dbReference type="GO" id="GO:0019843">
    <property type="term" value="F:rRNA binding"/>
    <property type="evidence" value="ECO:0007669"/>
    <property type="project" value="UniProtKB-KW"/>
</dbReference>
<keyword evidence="15" id="KW-0699">rRNA-binding</keyword>
<keyword evidence="13 15" id="KW-0460">Magnesium</keyword>
<evidence type="ECO:0000256" key="5">
    <source>
        <dbReference type="ARBA" id="ARBA00022490"/>
    </source>
</evidence>
<keyword evidence="20" id="KW-1185">Reference proteome</keyword>
<organism evidence="19 20">
    <name type="scientific">Pseudomyxococcus hansupus</name>
    <dbReference type="NCBI Taxonomy" id="1297742"/>
    <lineage>
        <taxon>Bacteria</taxon>
        <taxon>Pseudomonadati</taxon>
        <taxon>Myxococcota</taxon>
        <taxon>Myxococcia</taxon>
        <taxon>Myxococcales</taxon>
        <taxon>Cystobacterineae</taxon>
        <taxon>Myxococcaceae</taxon>
        <taxon>Pseudomyxococcus</taxon>
    </lineage>
</organism>
<reference evidence="19 20" key="1">
    <citation type="journal article" date="2016" name="PLoS ONE">
        <title>Complete Genome Sequence and Comparative Genomics of a Novel Myxobacterium Myxococcus hansupus.</title>
        <authorList>
            <person name="Sharma G."/>
            <person name="Narwani T."/>
            <person name="Subramanian S."/>
        </authorList>
    </citation>
    <scope>NUCLEOTIDE SEQUENCE [LARGE SCALE GENOMIC DNA]</scope>
    <source>
        <strain evidence="20">mixupus</strain>
    </source>
</reference>
<dbReference type="GO" id="GO:0006397">
    <property type="term" value="P:mRNA processing"/>
    <property type="evidence" value="ECO:0007669"/>
    <property type="project" value="UniProtKB-UniRule"/>
</dbReference>
<evidence type="ECO:0000313" key="19">
    <source>
        <dbReference type="EMBL" id="AKQ66261.1"/>
    </source>
</evidence>
<dbReference type="GO" id="GO:0046872">
    <property type="term" value="F:metal ion binding"/>
    <property type="evidence" value="ECO:0007669"/>
    <property type="project" value="UniProtKB-KW"/>
</dbReference>
<dbReference type="EC" id="3.1.26.3" evidence="15"/>
<dbReference type="SMART" id="SM00535">
    <property type="entry name" value="RIBOc"/>
    <property type="match status" value="1"/>
</dbReference>
<dbReference type="GO" id="GO:0005737">
    <property type="term" value="C:cytoplasm"/>
    <property type="evidence" value="ECO:0007669"/>
    <property type="project" value="UniProtKB-SubCell"/>
</dbReference>
<dbReference type="HAMAP" id="MF_00104">
    <property type="entry name" value="RNase_III"/>
    <property type="match status" value="1"/>
</dbReference>
<feature type="domain" description="RNase III" evidence="18">
    <location>
        <begin position="16"/>
        <end position="145"/>
    </location>
</feature>
<dbReference type="InterPro" id="IPR014720">
    <property type="entry name" value="dsRBD_dom"/>
</dbReference>
<evidence type="ECO:0000256" key="14">
    <source>
        <dbReference type="ARBA" id="ARBA00022884"/>
    </source>
</evidence>
<comment type="catalytic activity">
    <reaction evidence="1 15">
        <text>Endonucleolytic cleavage to 5'-phosphomonoester.</text>
        <dbReference type="EC" id="3.1.26.3"/>
    </reaction>
</comment>
<dbReference type="PROSITE" id="PS00517">
    <property type="entry name" value="RNASE_3_1"/>
    <property type="match status" value="1"/>
</dbReference>
<evidence type="ECO:0000256" key="16">
    <source>
        <dbReference type="SAM" id="MobiDB-lite"/>
    </source>
</evidence>
<evidence type="ECO:0000256" key="6">
    <source>
        <dbReference type="ARBA" id="ARBA00022552"/>
    </source>
</evidence>
<evidence type="ECO:0000259" key="18">
    <source>
        <dbReference type="PROSITE" id="PS50142"/>
    </source>
</evidence>
<evidence type="ECO:0000256" key="2">
    <source>
        <dbReference type="ARBA" id="ARBA00004496"/>
    </source>
</evidence>
<dbReference type="GO" id="GO:0042802">
    <property type="term" value="F:identical protein binding"/>
    <property type="evidence" value="ECO:0007669"/>
    <property type="project" value="UniProtKB-ARBA"/>
</dbReference>
<evidence type="ECO:0000256" key="3">
    <source>
        <dbReference type="ARBA" id="ARBA00010183"/>
    </source>
</evidence>
<evidence type="ECO:0000256" key="4">
    <source>
        <dbReference type="ARBA" id="ARBA00011738"/>
    </source>
</evidence>
<evidence type="ECO:0000256" key="1">
    <source>
        <dbReference type="ARBA" id="ARBA00000109"/>
    </source>
</evidence>
<dbReference type="eggNOG" id="COG0571">
    <property type="taxonomic scope" value="Bacteria"/>
</dbReference>
<comment type="subunit">
    <text evidence="4 15">Homodimer.</text>
</comment>
<feature type="region of interest" description="Disordered" evidence="16">
    <location>
        <begin position="220"/>
        <end position="260"/>
    </location>
</feature>
<dbReference type="Pfam" id="PF14622">
    <property type="entry name" value="Ribonucleas_3_3"/>
    <property type="match status" value="1"/>
</dbReference>
<dbReference type="GO" id="GO:0003725">
    <property type="term" value="F:double-stranded RNA binding"/>
    <property type="evidence" value="ECO:0007669"/>
    <property type="project" value="TreeGrafter"/>
</dbReference>
<dbReference type="GO" id="GO:0006364">
    <property type="term" value="P:rRNA processing"/>
    <property type="evidence" value="ECO:0007669"/>
    <property type="project" value="UniProtKB-UniRule"/>
</dbReference>